<proteinExistence type="predicted"/>
<dbReference type="RefSeq" id="WP_115025653.1">
    <property type="nucleotide sequence ID" value="NZ_UGHZ01000001.1"/>
</dbReference>
<evidence type="ECO:0000313" key="3">
    <source>
        <dbReference type="Proteomes" id="UP000255335"/>
    </source>
</evidence>
<dbReference type="Proteomes" id="UP000255335">
    <property type="component" value="Unassembled WGS sequence"/>
</dbReference>
<dbReference type="GO" id="GO:0006760">
    <property type="term" value="P:folic acid-containing compound metabolic process"/>
    <property type="evidence" value="ECO:0007669"/>
    <property type="project" value="InterPro"/>
</dbReference>
<feature type="domain" description="Dihydroneopterin aldolase/epimerase" evidence="1">
    <location>
        <begin position="7"/>
        <end position="109"/>
    </location>
</feature>
<dbReference type="EMBL" id="UGHZ01000001">
    <property type="protein sequence ID" value="STP08835.1"/>
    <property type="molecule type" value="Genomic_DNA"/>
</dbReference>
<dbReference type="SUPFAM" id="SSF55620">
    <property type="entry name" value="Tetrahydrobiopterin biosynthesis enzymes-like"/>
    <property type="match status" value="1"/>
</dbReference>
<evidence type="ECO:0000259" key="1">
    <source>
        <dbReference type="SMART" id="SM00905"/>
    </source>
</evidence>
<dbReference type="InterPro" id="IPR006157">
    <property type="entry name" value="FolB_dom"/>
</dbReference>
<dbReference type="Pfam" id="PF02152">
    <property type="entry name" value="FolB"/>
    <property type="match status" value="1"/>
</dbReference>
<organism evidence="2 3">
    <name type="scientific">Helicobacter cinaedi</name>
    <dbReference type="NCBI Taxonomy" id="213"/>
    <lineage>
        <taxon>Bacteria</taxon>
        <taxon>Pseudomonadati</taxon>
        <taxon>Campylobacterota</taxon>
        <taxon>Epsilonproteobacteria</taxon>
        <taxon>Campylobacterales</taxon>
        <taxon>Helicobacteraceae</taxon>
        <taxon>Helicobacter</taxon>
    </lineage>
</organism>
<reference evidence="2 3" key="1">
    <citation type="submission" date="2018-06" db="EMBL/GenBank/DDBJ databases">
        <authorList>
            <consortium name="Pathogen Informatics"/>
            <person name="Doyle S."/>
        </authorList>
    </citation>
    <scope>NUCLEOTIDE SEQUENCE [LARGE SCALE GENOMIC DNA]</scope>
    <source>
        <strain evidence="2 3">NCTC12221</strain>
    </source>
</reference>
<dbReference type="AlphaFoldDB" id="A0A377JP81"/>
<keyword evidence="2" id="KW-0456">Lyase</keyword>
<dbReference type="NCBIfam" id="TIGR00526">
    <property type="entry name" value="folB_dom"/>
    <property type="match status" value="1"/>
</dbReference>
<name>A0A377JP81_9HELI</name>
<sequence>MSASITLHIENLRIQAIIGILEQERHTPQPIEINAEITYTYTDTFLDYVGICNLITTSLHDNAYGLLEVALLDMAKILKTQYSNIQKLSLYIKKPTILESCVVGASITQDFT</sequence>
<dbReference type="Gene3D" id="3.30.1130.10">
    <property type="match status" value="1"/>
</dbReference>
<evidence type="ECO:0000313" key="2">
    <source>
        <dbReference type="EMBL" id="STP08835.1"/>
    </source>
</evidence>
<accession>A0A377JP81</accession>
<dbReference type="GO" id="GO:0004150">
    <property type="term" value="F:dihydroneopterin aldolase activity"/>
    <property type="evidence" value="ECO:0007669"/>
    <property type="project" value="UniProtKB-EC"/>
</dbReference>
<dbReference type="InterPro" id="IPR043133">
    <property type="entry name" value="GTP-CH-I_C/QueF"/>
</dbReference>
<gene>
    <name evidence="2" type="ORF">NCTC12221_00254</name>
</gene>
<dbReference type="EC" id="4.1.2.25" evidence="2"/>
<protein>
    <submittedName>
        <fullName evidence="2">Putative dihydroneopterin aldolase</fullName>
        <ecNumber evidence="2">4.1.2.25</ecNumber>
    </submittedName>
</protein>
<dbReference type="SMART" id="SM00905">
    <property type="entry name" value="FolB"/>
    <property type="match status" value="1"/>
</dbReference>